<dbReference type="AlphaFoldDB" id="A0A1D9PTA7"/>
<reference evidence="2" key="1">
    <citation type="journal article" date="2017" name="Genome Biol. Evol.">
        <title>The complete genome sequence of the phytopathogenic fungus Sclerotinia sclerotiorum reveals insights into the genome architecture of broad host range pathogens.</title>
        <authorList>
            <person name="Derbyshire M."/>
            <person name="Denton-Giles M."/>
            <person name="Hegedus D."/>
            <person name="Seifbarghy S."/>
            <person name="Rollins J."/>
            <person name="van Kan J."/>
            <person name="Seidl M.F."/>
            <person name="Faino L."/>
            <person name="Mbengue M."/>
            <person name="Navaud O."/>
            <person name="Raffaele S."/>
            <person name="Hammond-Kosack K."/>
            <person name="Heard S."/>
            <person name="Oliver R."/>
        </authorList>
    </citation>
    <scope>NUCLEOTIDE SEQUENCE [LARGE SCALE GENOMIC DNA]</scope>
    <source>
        <strain evidence="2">ATCC 18683 / 1980 / Ss-1</strain>
    </source>
</reference>
<dbReference type="EMBL" id="CP017814">
    <property type="protein sequence ID" value="APA05927.1"/>
    <property type="molecule type" value="Genomic_DNA"/>
</dbReference>
<dbReference type="RefSeq" id="XP_001597480.1">
    <property type="nucleotide sequence ID" value="XM_001597430.1"/>
</dbReference>
<evidence type="ECO:0000313" key="1">
    <source>
        <dbReference type="EMBL" id="APA05927.1"/>
    </source>
</evidence>
<proteinExistence type="predicted"/>
<accession>A0A1D9PTA7</accession>
<evidence type="ECO:0000313" key="2">
    <source>
        <dbReference type="Proteomes" id="UP000177798"/>
    </source>
</evidence>
<protein>
    <submittedName>
        <fullName evidence="1">Uncharacterized protein</fullName>
    </submittedName>
</protein>
<dbReference type="VEuPathDB" id="FungiDB:sscle_01g006970"/>
<organism evidence="1 2">
    <name type="scientific">Sclerotinia sclerotiorum (strain ATCC 18683 / 1980 / Ss-1)</name>
    <name type="common">White mold</name>
    <name type="synonym">Whetzelinia sclerotiorum</name>
    <dbReference type="NCBI Taxonomy" id="665079"/>
    <lineage>
        <taxon>Eukaryota</taxon>
        <taxon>Fungi</taxon>
        <taxon>Dikarya</taxon>
        <taxon>Ascomycota</taxon>
        <taxon>Pezizomycotina</taxon>
        <taxon>Leotiomycetes</taxon>
        <taxon>Helotiales</taxon>
        <taxon>Sclerotiniaceae</taxon>
        <taxon>Sclerotinia</taxon>
    </lineage>
</organism>
<dbReference type="KEGG" id="ssl:SS1G_01674"/>
<name>A0A1D9PTA7_SCLS1</name>
<gene>
    <name evidence="1" type="ORF">sscle_01g006970</name>
</gene>
<sequence>MRFPPKVNTNVAILFTFKNLRKIGENSVISLSYPNSEVKVAQLMALPAAHNESTTTIHRGNSGNRGGRTDFDDAASFCLQMEPSLSIDQ</sequence>
<dbReference type="Proteomes" id="UP000177798">
    <property type="component" value="Chromosome 1"/>
</dbReference>